<dbReference type="PANTHER" id="PTHR30213">
    <property type="entry name" value="INNER MEMBRANE PROTEIN YHJD"/>
    <property type="match status" value="1"/>
</dbReference>
<comment type="subcellular location">
    <subcellularLocation>
        <location evidence="1">Cell membrane</location>
        <topology evidence="1">Multi-pass membrane protein</topology>
    </subcellularLocation>
</comment>
<sequence>MKQRLFDYITQHSWYKNLIHTLKNIRFSSKDDLSLYRIIHVFIEKISRDEIIERANAVAFNFTVAIFPGIIFLFTLIPYIHQVIPEVSQENIMEFISNFMTPDMYGTVYLTIEDIVGNTRGGLLTFGALFSLYLATNGMLSLMRAFNACYSTIEKRGFFKMRLVATMLTIMFAVILITATLLVVGGNILLNNVQSVEWINFENYNFALIFILRFIIIFSFFFFGISFVYYFGPSVHYNWRFFSVGSFIATLLCIGAVYVFTFYLENFATYNKLYGSLGVLIALMLFIEILSIIVLVGYEINASIHKAHSMTGDQLPLEYED</sequence>
<feature type="transmembrane region" description="Helical" evidence="6">
    <location>
        <begin position="58"/>
        <end position="80"/>
    </location>
</feature>
<feature type="transmembrane region" description="Helical" evidence="6">
    <location>
        <begin position="123"/>
        <end position="142"/>
    </location>
</feature>
<dbReference type="Pfam" id="PF03631">
    <property type="entry name" value="Virul_fac_BrkB"/>
    <property type="match status" value="1"/>
</dbReference>
<keyword evidence="5 6" id="KW-0472">Membrane</keyword>
<evidence type="ECO:0000256" key="6">
    <source>
        <dbReference type="SAM" id="Phobius"/>
    </source>
</evidence>
<feature type="transmembrane region" description="Helical" evidence="6">
    <location>
        <begin position="241"/>
        <end position="264"/>
    </location>
</feature>
<keyword evidence="8" id="KW-1185">Reference proteome</keyword>
<dbReference type="NCBIfam" id="TIGR00765">
    <property type="entry name" value="yihY_not_rbn"/>
    <property type="match status" value="1"/>
</dbReference>
<dbReference type="EMBL" id="JAIXNE010000001">
    <property type="protein sequence ID" value="MCA6074279.1"/>
    <property type="molecule type" value="Genomic_DNA"/>
</dbReference>
<dbReference type="RefSeq" id="WP_225697374.1">
    <property type="nucleotide sequence ID" value="NZ_JAIXNE010000001.1"/>
</dbReference>
<feature type="transmembrane region" description="Helical" evidence="6">
    <location>
        <begin position="163"/>
        <end position="184"/>
    </location>
</feature>
<dbReference type="PIRSF" id="PIRSF035875">
    <property type="entry name" value="RNase_BN"/>
    <property type="match status" value="1"/>
</dbReference>
<name>A0A9X1HQ47_9BACT</name>
<organism evidence="7 8">
    <name type="scientific">Fulvivirga sedimenti</name>
    <dbReference type="NCBI Taxonomy" id="2879465"/>
    <lineage>
        <taxon>Bacteria</taxon>
        <taxon>Pseudomonadati</taxon>
        <taxon>Bacteroidota</taxon>
        <taxon>Cytophagia</taxon>
        <taxon>Cytophagales</taxon>
        <taxon>Fulvivirgaceae</taxon>
        <taxon>Fulvivirga</taxon>
    </lineage>
</organism>
<keyword evidence="3 6" id="KW-0812">Transmembrane</keyword>
<evidence type="ECO:0000313" key="7">
    <source>
        <dbReference type="EMBL" id="MCA6074279.1"/>
    </source>
</evidence>
<comment type="caution">
    <text evidence="7">The sequence shown here is derived from an EMBL/GenBank/DDBJ whole genome shotgun (WGS) entry which is preliminary data.</text>
</comment>
<dbReference type="GO" id="GO:0005886">
    <property type="term" value="C:plasma membrane"/>
    <property type="evidence" value="ECO:0007669"/>
    <property type="project" value="UniProtKB-SubCell"/>
</dbReference>
<feature type="transmembrane region" description="Helical" evidence="6">
    <location>
        <begin position="204"/>
        <end position="229"/>
    </location>
</feature>
<feature type="transmembrane region" description="Helical" evidence="6">
    <location>
        <begin position="276"/>
        <end position="298"/>
    </location>
</feature>
<evidence type="ECO:0000256" key="2">
    <source>
        <dbReference type="ARBA" id="ARBA00022475"/>
    </source>
</evidence>
<dbReference type="Proteomes" id="UP001139409">
    <property type="component" value="Unassembled WGS sequence"/>
</dbReference>
<dbReference type="InterPro" id="IPR017039">
    <property type="entry name" value="Virul_fac_BrkB"/>
</dbReference>
<accession>A0A9X1HQ47</accession>
<keyword evidence="4 6" id="KW-1133">Transmembrane helix</keyword>
<gene>
    <name evidence="7" type="ORF">LDX50_05335</name>
</gene>
<reference evidence="7" key="1">
    <citation type="submission" date="2021-09" db="EMBL/GenBank/DDBJ databases">
        <title>Fulvivirga sp. isolated from coastal sediment.</title>
        <authorList>
            <person name="Yu H."/>
        </authorList>
    </citation>
    <scope>NUCLEOTIDE SEQUENCE</scope>
    <source>
        <strain evidence="7">1062</strain>
    </source>
</reference>
<dbReference type="PANTHER" id="PTHR30213:SF0">
    <property type="entry name" value="UPF0761 MEMBRANE PROTEIN YIHY"/>
    <property type="match status" value="1"/>
</dbReference>
<keyword evidence="2" id="KW-1003">Cell membrane</keyword>
<evidence type="ECO:0000256" key="3">
    <source>
        <dbReference type="ARBA" id="ARBA00022692"/>
    </source>
</evidence>
<evidence type="ECO:0000256" key="4">
    <source>
        <dbReference type="ARBA" id="ARBA00022989"/>
    </source>
</evidence>
<dbReference type="AlphaFoldDB" id="A0A9X1HQ47"/>
<proteinExistence type="predicted"/>
<evidence type="ECO:0000256" key="5">
    <source>
        <dbReference type="ARBA" id="ARBA00023136"/>
    </source>
</evidence>
<evidence type="ECO:0000313" key="8">
    <source>
        <dbReference type="Proteomes" id="UP001139409"/>
    </source>
</evidence>
<evidence type="ECO:0000256" key="1">
    <source>
        <dbReference type="ARBA" id="ARBA00004651"/>
    </source>
</evidence>
<protein>
    <submittedName>
        <fullName evidence="7">YihY/virulence factor BrkB family protein</fullName>
    </submittedName>
</protein>